<sequence>MELHQMKPATVVCRAYQKKWLNLDSEQILVRFLKTHINKLCYS</sequence>
<dbReference type="AlphaFoldDB" id="A0A1I6VML3"/>
<gene>
    <name evidence="1" type="ORF">SAMN05660206_11558</name>
</gene>
<name>A0A1I6VML3_9SPHI</name>
<proteinExistence type="predicted"/>
<reference evidence="1 2" key="1">
    <citation type="submission" date="2016-10" db="EMBL/GenBank/DDBJ databases">
        <authorList>
            <person name="de Groot N.N."/>
        </authorList>
    </citation>
    <scope>NUCLEOTIDE SEQUENCE [LARGE SCALE GENOMIC DNA]</scope>
    <source>
        <strain evidence="1 2">DSM 22789</strain>
    </source>
</reference>
<evidence type="ECO:0000313" key="1">
    <source>
        <dbReference type="EMBL" id="SFT14949.1"/>
    </source>
</evidence>
<accession>A0A1I6VML3</accession>
<dbReference type="Proteomes" id="UP000198785">
    <property type="component" value="Unassembled WGS sequence"/>
</dbReference>
<keyword evidence="2" id="KW-1185">Reference proteome</keyword>
<organism evidence="1 2">
    <name type="scientific">Sphingobacterium wenxiniae</name>
    <dbReference type="NCBI Taxonomy" id="683125"/>
    <lineage>
        <taxon>Bacteria</taxon>
        <taxon>Pseudomonadati</taxon>
        <taxon>Bacteroidota</taxon>
        <taxon>Sphingobacteriia</taxon>
        <taxon>Sphingobacteriales</taxon>
        <taxon>Sphingobacteriaceae</taxon>
        <taxon>Sphingobacterium</taxon>
    </lineage>
</organism>
<dbReference type="STRING" id="683125.SAMN05660206_11558"/>
<protein>
    <submittedName>
        <fullName evidence="1">Uncharacterized protein</fullName>
    </submittedName>
</protein>
<dbReference type="EMBL" id="FOZZ01000015">
    <property type="protein sequence ID" value="SFT14949.1"/>
    <property type="molecule type" value="Genomic_DNA"/>
</dbReference>
<evidence type="ECO:0000313" key="2">
    <source>
        <dbReference type="Proteomes" id="UP000198785"/>
    </source>
</evidence>